<organism evidence="1">
    <name type="scientific">freshwater metagenome</name>
    <dbReference type="NCBI Taxonomy" id="449393"/>
    <lineage>
        <taxon>unclassified sequences</taxon>
        <taxon>metagenomes</taxon>
        <taxon>ecological metagenomes</taxon>
    </lineage>
</organism>
<sequence length="260" mass="27335">MGVPYPVHVLRVEVGTFVVMTTTQNWPEFAVNLSNVLALEAPPIAITFNEAPPAGVEAFDAPFPEPLPDGRTGRVPAGCAFWIESADKTFTTIAEDHGNCSVGSVVLGFKNFDEVVGNSDVAAMLETGWVTEDVVPQIPVITEKPGAVTYGPLTETPFDPDVVLIRVNGEQLMLLNDALPDMRLAGKPQCHIVALAKEQGVIAASLGCALSRVRSGMSAEEMTCAIPAARLGEVLAALITTAGADGQVASYAGEDALRFS</sequence>
<dbReference type="PANTHER" id="PTHR37954">
    <property type="entry name" value="BLL4979 PROTEIN"/>
    <property type="match status" value="1"/>
</dbReference>
<dbReference type="EMBL" id="CAFBNL010000071">
    <property type="protein sequence ID" value="CAB4957982.1"/>
    <property type="molecule type" value="Genomic_DNA"/>
</dbReference>
<dbReference type="InterPro" id="IPR003748">
    <property type="entry name" value="DUF169"/>
</dbReference>
<reference evidence="1" key="1">
    <citation type="submission" date="2020-05" db="EMBL/GenBank/DDBJ databases">
        <authorList>
            <person name="Chiriac C."/>
            <person name="Salcher M."/>
            <person name="Ghai R."/>
            <person name="Kavagutti S V."/>
        </authorList>
    </citation>
    <scope>NUCLEOTIDE SEQUENCE</scope>
</reference>
<dbReference type="AlphaFoldDB" id="A0A6J7KU36"/>
<dbReference type="PANTHER" id="PTHR37954:SF3">
    <property type="entry name" value="DUF169 DOMAIN-CONTAINING PROTEIN"/>
    <property type="match status" value="1"/>
</dbReference>
<dbReference type="Pfam" id="PF02596">
    <property type="entry name" value="DUF169"/>
    <property type="match status" value="1"/>
</dbReference>
<protein>
    <submittedName>
        <fullName evidence="1">Unannotated protein</fullName>
    </submittedName>
</protein>
<proteinExistence type="predicted"/>
<evidence type="ECO:0000313" key="1">
    <source>
        <dbReference type="EMBL" id="CAB4957982.1"/>
    </source>
</evidence>
<name>A0A6J7KU36_9ZZZZ</name>
<accession>A0A6J7KU36</accession>
<gene>
    <name evidence="1" type="ORF">UFOPK3789_01107</name>
</gene>